<dbReference type="EMBL" id="JAYMYS010000003">
    <property type="protein sequence ID" value="KAK7398781.1"/>
    <property type="molecule type" value="Genomic_DNA"/>
</dbReference>
<gene>
    <name evidence="1" type="ORF">VNO78_09954</name>
</gene>
<proteinExistence type="predicted"/>
<evidence type="ECO:0000313" key="2">
    <source>
        <dbReference type="Proteomes" id="UP001386955"/>
    </source>
</evidence>
<sequence>MDALEIKISIVTYLQATNPSEPSWEGGKVLARYPRERSEEVKEEVKLEVPHGDLVVVKDQEMDGIIPMKKWTIMSTRKSIWLTMSMRNILWSKP</sequence>
<reference evidence="1 2" key="1">
    <citation type="submission" date="2024-01" db="EMBL/GenBank/DDBJ databases">
        <title>The genomes of 5 underutilized Papilionoideae crops provide insights into root nodulation and disease resistanc.</title>
        <authorList>
            <person name="Jiang F."/>
        </authorList>
    </citation>
    <scope>NUCLEOTIDE SEQUENCE [LARGE SCALE GENOMIC DNA]</scope>
    <source>
        <strain evidence="1">DUOXIRENSHENG_FW03</strain>
        <tissue evidence="1">Leaves</tissue>
    </source>
</reference>
<name>A0AAN9SLE3_PSOTE</name>
<accession>A0AAN9SLE3</accession>
<dbReference type="Proteomes" id="UP001386955">
    <property type="component" value="Unassembled WGS sequence"/>
</dbReference>
<protein>
    <submittedName>
        <fullName evidence="1">Uncharacterized protein</fullName>
    </submittedName>
</protein>
<evidence type="ECO:0000313" key="1">
    <source>
        <dbReference type="EMBL" id="KAK7398781.1"/>
    </source>
</evidence>
<keyword evidence="2" id="KW-1185">Reference proteome</keyword>
<organism evidence="1 2">
    <name type="scientific">Psophocarpus tetragonolobus</name>
    <name type="common">Winged bean</name>
    <name type="synonym">Dolichos tetragonolobus</name>
    <dbReference type="NCBI Taxonomy" id="3891"/>
    <lineage>
        <taxon>Eukaryota</taxon>
        <taxon>Viridiplantae</taxon>
        <taxon>Streptophyta</taxon>
        <taxon>Embryophyta</taxon>
        <taxon>Tracheophyta</taxon>
        <taxon>Spermatophyta</taxon>
        <taxon>Magnoliopsida</taxon>
        <taxon>eudicotyledons</taxon>
        <taxon>Gunneridae</taxon>
        <taxon>Pentapetalae</taxon>
        <taxon>rosids</taxon>
        <taxon>fabids</taxon>
        <taxon>Fabales</taxon>
        <taxon>Fabaceae</taxon>
        <taxon>Papilionoideae</taxon>
        <taxon>50 kb inversion clade</taxon>
        <taxon>NPAAA clade</taxon>
        <taxon>indigoferoid/millettioid clade</taxon>
        <taxon>Phaseoleae</taxon>
        <taxon>Psophocarpus</taxon>
    </lineage>
</organism>
<dbReference type="AlphaFoldDB" id="A0AAN9SLE3"/>
<comment type="caution">
    <text evidence="1">The sequence shown here is derived from an EMBL/GenBank/DDBJ whole genome shotgun (WGS) entry which is preliminary data.</text>
</comment>